<evidence type="ECO:0000256" key="1">
    <source>
        <dbReference type="ARBA" id="ARBA00006739"/>
    </source>
</evidence>
<dbReference type="PANTHER" id="PTHR43179">
    <property type="entry name" value="RHAMNOSYLTRANSFERASE WBBL"/>
    <property type="match status" value="1"/>
</dbReference>
<keyword evidence="4" id="KW-0472">Membrane</keyword>
<evidence type="ECO:0000313" key="6">
    <source>
        <dbReference type="EMBL" id="MCZ3367502.1"/>
    </source>
</evidence>
<dbReference type="EMBL" id="JAPVES010000030">
    <property type="protein sequence ID" value="MCZ3373350.1"/>
    <property type="molecule type" value="Genomic_DNA"/>
</dbReference>
<dbReference type="RefSeq" id="WP_048082716.1">
    <property type="nucleotide sequence ID" value="NZ_JAPVER010000020.1"/>
</dbReference>
<evidence type="ECO:0000256" key="3">
    <source>
        <dbReference type="ARBA" id="ARBA00022679"/>
    </source>
</evidence>
<protein>
    <submittedName>
        <fullName evidence="6">Glycosyltransferase family 2 protein</fullName>
    </submittedName>
</protein>
<accession>A0A9E5A014</accession>
<dbReference type="AlphaFoldDB" id="A0A9E5A014"/>
<dbReference type="Gene3D" id="3.90.550.10">
    <property type="entry name" value="Spore Coat Polysaccharide Biosynthesis Protein SpsA, Chain A"/>
    <property type="match status" value="1"/>
</dbReference>
<dbReference type="GO" id="GO:0016757">
    <property type="term" value="F:glycosyltransferase activity"/>
    <property type="evidence" value="ECO:0007669"/>
    <property type="project" value="UniProtKB-KW"/>
</dbReference>
<comment type="similarity">
    <text evidence="1">Belongs to the glycosyltransferase 2 family.</text>
</comment>
<evidence type="ECO:0000313" key="8">
    <source>
        <dbReference type="Proteomes" id="UP001068021"/>
    </source>
</evidence>
<sequence>MESKLSHTSIIIVTYNHENFIRECLESLMINKGLEIIVVDNGSSDSTVKIIEKFPSVKLIKNENKGYGNGVNTGIKYSKRKYVVILNPDVKVEKTSIEELIKPLEGQREIITVPKTLLYDGSKINTCGNIEHFTGLTFTLGLGEDKTAFDKPKYIAGLSGVCFAIKRELYMEIGGFDESFFLYMEDAELSWNIRSRGLKILYLPSAIIYHDYKLMVPAEKIYHLEKGRYIILRKYLTWKDYLMFLPSLITTEVFTTCYAFLKGFTGIEYKFKAMKEGLGRDIDKVKCNRKELIQSLDWQVPIEQLNYTLMDMYVKKVGNMIYYINYIIILKVISFRFSADIKN</sequence>
<keyword evidence="2" id="KW-0328">Glycosyltransferase</keyword>
<feature type="transmembrane region" description="Helical" evidence="4">
    <location>
        <begin position="241"/>
        <end position="261"/>
    </location>
</feature>
<reference evidence="6" key="1">
    <citation type="submission" date="2022-12" db="EMBL/GenBank/DDBJ databases">
        <title>Reclassification of two methanogenic archaea species isolated from the Kolyma lowland permafrost.</title>
        <authorList>
            <person name="Trubitsyn V.E."/>
            <person name="Rivkina E.M."/>
            <person name="Shcherbakova V.A."/>
        </authorList>
    </citation>
    <scope>NUCLEOTIDE SEQUENCE</scope>
    <source>
        <strain evidence="6">M2</strain>
        <strain evidence="7">MK4</strain>
    </source>
</reference>
<dbReference type="EMBL" id="JAPVER010000020">
    <property type="protein sequence ID" value="MCZ3367502.1"/>
    <property type="molecule type" value="Genomic_DNA"/>
</dbReference>
<dbReference type="PANTHER" id="PTHR43179:SF12">
    <property type="entry name" value="GALACTOFURANOSYLTRANSFERASE GLFT2"/>
    <property type="match status" value="1"/>
</dbReference>
<evidence type="ECO:0000313" key="7">
    <source>
        <dbReference type="EMBL" id="MCZ3373350.1"/>
    </source>
</evidence>
<dbReference type="InterPro" id="IPR001173">
    <property type="entry name" value="Glyco_trans_2-like"/>
</dbReference>
<keyword evidence="3" id="KW-0808">Transferase</keyword>
<keyword evidence="4" id="KW-1133">Transmembrane helix</keyword>
<proteinExistence type="inferred from homology"/>
<evidence type="ECO:0000256" key="2">
    <source>
        <dbReference type="ARBA" id="ARBA00022676"/>
    </source>
</evidence>
<dbReference type="SUPFAM" id="SSF53448">
    <property type="entry name" value="Nucleotide-diphospho-sugar transferases"/>
    <property type="match status" value="1"/>
</dbReference>
<evidence type="ECO:0000259" key="5">
    <source>
        <dbReference type="Pfam" id="PF00535"/>
    </source>
</evidence>
<dbReference type="Pfam" id="PF00535">
    <property type="entry name" value="Glycos_transf_2"/>
    <property type="match status" value="1"/>
</dbReference>
<keyword evidence="4" id="KW-0812">Transmembrane</keyword>
<comment type="caution">
    <text evidence="6">The sequence shown here is derived from an EMBL/GenBank/DDBJ whole genome shotgun (WGS) entry which is preliminary data.</text>
</comment>
<dbReference type="CDD" id="cd04186">
    <property type="entry name" value="GT_2_like_c"/>
    <property type="match status" value="1"/>
</dbReference>
<dbReference type="Proteomes" id="UP001074446">
    <property type="component" value="Unassembled WGS sequence"/>
</dbReference>
<organism evidence="6 8">
    <name type="scientific">Methanobacterium veterum</name>
    <dbReference type="NCBI Taxonomy" id="408577"/>
    <lineage>
        <taxon>Archaea</taxon>
        <taxon>Methanobacteriati</taxon>
        <taxon>Methanobacteriota</taxon>
        <taxon>Methanomada group</taxon>
        <taxon>Methanobacteria</taxon>
        <taxon>Methanobacteriales</taxon>
        <taxon>Methanobacteriaceae</taxon>
        <taxon>Methanobacterium</taxon>
    </lineage>
</organism>
<dbReference type="InterPro" id="IPR029044">
    <property type="entry name" value="Nucleotide-diphossugar_trans"/>
</dbReference>
<keyword evidence="8" id="KW-1185">Reference proteome</keyword>
<gene>
    <name evidence="7" type="ORF">O3H35_11955</name>
    <name evidence="6" type="ORF">O3H54_16535</name>
</gene>
<feature type="domain" description="Glycosyltransferase 2-like" evidence="5">
    <location>
        <begin position="9"/>
        <end position="173"/>
    </location>
</feature>
<dbReference type="Proteomes" id="UP001068021">
    <property type="component" value="Unassembled WGS sequence"/>
</dbReference>
<feature type="transmembrane region" description="Helical" evidence="4">
    <location>
        <begin position="320"/>
        <end position="339"/>
    </location>
</feature>
<evidence type="ECO:0000256" key="4">
    <source>
        <dbReference type="SAM" id="Phobius"/>
    </source>
</evidence>
<name>A0A9E5A014_9EURY</name>